<dbReference type="SUPFAM" id="SSF53474">
    <property type="entry name" value="alpha/beta-Hydrolases"/>
    <property type="match status" value="1"/>
</dbReference>
<dbReference type="PROSITE" id="PS00131">
    <property type="entry name" value="CARBOXYPEPT_SER_SER"/>
    <property type="match status" value="1"/>
</dbReference>
<accession>A0A2A2K4Z1</accession>
<keyword evidence="2" id="KW-0378">Hydrolase</keyword>
<evidence type="ECO:0000313" key="4">
    <source>
        <dbReference type="Proteomes" id="UP000218231"/>
    </source>
</evidence>
<reference evidence="3 4" key="1">
    <citation type="journal article" date="2017" name="Curr. Biol.">
        <title>Genome architecture and evolution of a unichromosomal asexual nematode.</title>
        <authorList>
            <person name="Fradin H."/>
            <person name="Zegar C."/>
            <person name="Gutwein M."/>
            <person name="Lucas J."/>
            <person name="Kovtun M."/>
            <person name="Corcoran D."/>
            <person name="Baugh L.R."/>
            <person name="Kiontke K."/>
            <person name="Gunsalus K."/>
            <person name="Fitch D.H."/>
            <person name="Piano F."/>
        </authorList>
    </citation>
    <scope>NUCLEOTIDE SEQUENCE [LARGE SCALE GENOMIC DNA]</scope>
    <source>
        <strain evidence="3">PF1309</strain>
    </source>
</reference>
<dbReference type="Pfam" id="PF00450">
    <property type="entry name" value="Peptidase_S10"/>
    <property type="match status" value="2"/>
</dbReference>
<dbReference type="Proteomes" id="UP000218231">
    <property type="component" value="Unassembled WGS sequence"/>
</dbReference>
<comment type="caution">
    <text evidence="3">The sequence shown here is derived from an EMBL/GenBank/DDBJ whole genome shotgun (WGS) entry which is preliminary data.</text>
</comment>
<dbReference type="InterPro" id="IPR018202">
    <property type="entry name" value="Ser_caboxypep_ser_AS"/>
</dbReference>
<gene>
    <name evidence="3" type="ORF">WR25_13899</name>
</gene>
<dbReference type="GO" id="GO:0004185">
    <property type="term" value="F:serine-type carboxypeptidase activity"/>
    <property type="evidence" value="ECO:0007669"/>
    <property type="project" value="UniProtKB-UniRule"/>
</dbReference>
<feature type="signal peptide" evidence="2">
    <location>
        <begin position="1"/>
        <end position="19"/>
    </location>
</feature>
<dbReference type="EC" id="3.4.16.-" evidence="2"/>
<feature type="chain" id="PRO_5011827393" description="Carboxypeptidase" evidence="2">
    <location>
        <begin position="20"/>
        <end position="289"/>
    </location>
</feature>
<dbReference type="GO" id="GO:0006508">
    <property type="term" value="P:proteolysis"/>
    <property type="evidence" value="ECO:0007669"/>
    <property type="project" value="UniProtKB-KW"/>
</dbReference>
<dbReference type="PANTHER" id="PTHR11802">
    <property type="entry name" value="SERINE PROTEASE FAMILY S10 SERINE CARBOXYPEPTIDASE"/>
    <property type="match status" value="1"/>
</dbReference>
<proteinExistence type="inferred from homology"/>
<keyword evidence="4" id="KW-1185">Reference proteome</keyword>
<comment type="similarity">
    <text evidence="1 2">Belongs to the peptidase S10 family.</text>
</comment>
<evidence type="ECO:0000313" key="3">
    <source>
        <dbReference type="EMBL" id="PAV68981.1"/>
    </source>
</evidence>
<protein>
    <recommendedName>
        <fullName evidence="2">Carboxypeptidase</fullName>
        <ecNumber evidence="2">3.4.16.-</ecNumber>
    </recommendedName>
</protein>
<keyword evidence="2" id="KW-0732">Signal</keyword>
<keyword evidence="2" id="KW-0121">Carboxypeptidase</keyword>
<evidence type="ECO:0000256" key="2">
    <source>
        <dbReference type="RuleBase" id="RU361156"/>
    </source>
</evidence>
<dbReference type="STRING" id="2018661.A0A2A2K4Z1"/>
<dbReference type="EMBL" id="LIAE01009632">
    <property type="protein sequence ID" value="PAV68981.1"/>
    <property type="molecule type" value="Genomic_DNA"/>
</dbReference>
<keyword evidence="2" id="KW-0645">Protease</keyword>
<organism evidence="3 4">
    <name type="scientific">Diploscapter pachys</name>
    <dbReference type="NCBI Taxonomy" id="2018661"/>
    <lineage>
        <taxon>Eukaryota</taxon>
        <taxon>Metazoa</taxon>
        <taxon>Ecdysozoa</taxon>
        <taxon>Nematoda</taxon>
        <taxon>Chromadorea</taxon>
        <taxon>Rhabditida</taxon>
        <taxon>Rhabditina</taxon>
        <taxon>Rhabditomorpha</taxon>
        <taxon>Rhabditoidea</taxon>
        <taxon>Rhabditidae</taxon>
        <taxon>Diploscapter</taxon>
    </lineage>
</organism>
<dbReference type="AlphaFoldDB" id="A0A2A2K4Z1"/>
<evidence type="ECO:0000256" key="1">
    <source>
        <dbReference type="ARBA" id="ARBA00009431"/>
    </source>
</evidence>
<dbReference type="OrthoDB" id="1022205at2759"/>
<name>A0A2A2K4Z1_9BILA</name>
<sequence length="289" mass="31996">MKLLIGTLCLVLLVKNGESDLVNSLPGAPSLPFKQYSGYYAVGDTKNHMLHYWFIESANNPATDPVLLWLTGGPGCSGLIAAFGEWGPLNTAVENWEALVAFFNEFPQYKNNDFYVTGESYGGNGCVSVNLGQDTVIPFMYAHGMIDDTEGGVNPYNIYANCDGILADSKRKNIKRRKDDKAPYPSVASLGLPCLDETAPTTYFNRQDVRKAMFIPTSLGKWSSCSNEIGTFYQQEYRDMSSRVKNAVNAGLKVILYHGDIDTVCSTMLGERFTRALGFPVKFRENYTC</sequence>
<dbReference type="InterPro" id="IPR029058">
    <property type="entry name" value="AB_hydrolase_fold"/>
</dbReference>
<dbReference type="PANTHER" id="PTHR11802:SF38">
    <property type="entry name" value="SERINE CARBOXYPEPTIDASE CTSA-1.2"/>
    <property type="match status" value="1"/>
</dbReference>
<dbReference type="InterPro" id="IPR001563">
    <property type="entry name" value="Peptidase_S10"/>
</dbReference>
<dbReference type="Gene3D" id="3.40.50.1820">
    <property type="entry name" value="alpha/beta hydrolase"/>
    <property type="match status" value="3"/>
</dbReference>